<evidence type="ECO:0000313" key="12">
    <source>
        <dbReference type="Proteomes" id="UP000191931"/>
    </source>
</evidence>
<keyword evidence="8 10" id="KW-0472">Membrane</keyword>
<keyword evidence="4" id="KW-0997">Cell inner membrane</keyword>
<evidence type="ECO:0000256" key="3">
    <source>
        <dbReference type="ARBA" id="ARBA00022475"/>
    </source>
</evidence>
<feature type="transmembrane region" description="Helical" evidence="10">
    <location>
        <begin position="100"/>
        <end position="118"/>
    </location>
</feature>
<keyword evidence="3" id="KW-1003">Cell membrane</keyword>
<dbReference type="InterPro" id="IPR001851">
    <property type="entry name" value="ABC_transp_permease"/>
</dbReference>
<gene>
    <name evidence="11" type="primary">livH</name>
    <name evidence="11" type="ORF">MTBBW1_20035</name>
</gene>
<dbReference type="GO" id="GO:0005886">
    <property type="term" value="C:plasma membrane"/>
    <property type="evidence" value="ECO:0007669"/>
    <property type="project" value="UniProtKB-SubCell"/>
</dbReference>
<accession>A0A1W1HBT0</accession>
<dbReference type="GO" id="GO:0015808">
    <property type="term" value="P:L-alanine transport"/>
    <property type="evidence" value="ECO:0007669"/>
    <property type="project" value="TreeGrafter"/>
</dbReference>
<dbReference type="STRING" id="1246637.MTBBW1_20035"/>
<feature type="transmembrane region" description="Helical" evidence="10">
    <location>
        <begin position="299"/>
        <end position="322"/>
    </location>
</feature>
<dbReference type="EMBL" id="FWEV01000112">
    <property type="protein sequence ID" value="SLM29838.1"/>
    <property type="molecule type" value="Genomic_DNA"/>
</dbReference>
<feature type="transmembrane region" description="Helical" evidence="10">
    <location>
        <begin position="66"/>
        <end position="88"/>
    </location>
</feature>
<dbReference type="GO" id="GO:1903806">
    <property type="term" value="P:L-isoleucine import across plasma membrane"/>
    <property type="evidence" value="ECO:0007669"/>
    <property type="project" value="TreeGrafter"/>
</dbReference>
<evidence type="ECO:0000256" key="10">
    <source>
        <dbReference type="SAM" id="Phobius"/>
    </source>
</evidence>
<feature type="transmembrane region" description="Helical" evidence="10">
    <location>
        <begin position="161"/>
        <end position="185"/>
    </location>
</feature>
<feature type="transmembrane region" description="Helical" evidence="10">
    <location>
        <begin position="124"/>
        <end position="145"/>
    </location>
</feature>
<organism evidence="11 12">
    <name type="scientific">Desulfamplus magnetovallimortis</name>
    <dbReference type="NCBI Taxonomy" id="1246637"/>
    <lineage>
        <taxon>Bacteria</taxon>
        <taxon>Pseudomonadati</taxon>
        <taxon>Thermodesulfobacteriota</taxon>
        <taxon>Desulfobacteria</taxon>
        <taxon>Desulfobacterales</taxon>
        <taxon>Desulfobacteraceae</taxon>
        <taxon>Desulfamplus</taxon>
    </lineage>
</organism>
<dbReference type="GO" id="GO:0005304">
    <property type="term" value="F:L-valine transmembrane transporter activity"/>
    <property type="evidence" value="ECO:0007669"/>
    <property type="project" value="TreeGrafter"/>
</dbReference>
<comment type="subcellular location">
    <subcellularLocation>
        <location evidence="1">Cell membrane</location>
        <topology evidence="1">Multi-pass membrane protein</topology>
    </subcellularLocation>
</comment>
<dbReference type="GO" id="GO:0015192">
    <property type="term" value="F:L-phenylalanine transmembrane transporter activity"/>
    <property type="evidence" value="ECO:0007669"/>
    <property type="project" value="TreeGrafter"/>
</dbReference>
<dbReference type="GO" id="GO:0042941">
    <property type="term" value="P:D-alanine transmembrane transport"/>
    <property type="evidence" value="ECO:0007669"/>
    <property type="project" value="TreeGrafter"/>
</dbReference>
<evidence type="ECO:0000256" key="6">
    <source>
        <dbReference type="ARBA" id="ARBA00022970"/>
    </source>
</evidence>
<dbReference type="Pfam" id="PF02653">
    <property type="entry name" value="BPD_transp_2"/>
    <property type="match status" value="1"/>
</dbReference>
<evidence type="ECO:0000256" key="1">
    <source>
        <dbReference type="ARBA" id="ARBA00004651"/>
    </source>
</evidence>
<dbReference type="GO" id="GO:0015188">
    <property type="term" value="F:L-isoleucine transmembrane transporter activity"/>
    <property type="evidence" value="ECO:0007669"/>
    <property type="project" value="TreeGrafter"/>
</dbReference>
<dbReference type="AlphaFoldDB" id="A0A1W1HBT0"/>
<comment type="similarity">
    <text evidence="9">Belongs to the binding-protein-dependent transport system permease family. LivHM subfamily.</text>
</comment>
<evidence type="ECO:0000256" key="9">
    <source>
        <dbReference type="ARBA" id="ARBA00037998"/>
    </source>
</evidence>
<evidence type="ECO:0000256" key="8">
    <source>
        <dbReference type="ARBA" id="ARBA00023136"/>
    </source>
</evidence>
<feature type="transmembrane region" description="Helical" evidence="10">
    <location>
        <begin position="256"/>
        <end position="279"/>
    </location>
</feature>
<dbReference type="PANTHER" id="PTHR11795:SF371">
    <property type="entry name" value="HIGH-AFFINITY BRANCHED-CHAIN AMINO ACID TRANSPORT SYSTEM PERMEASE PROTEIN LIVH"/>
    <property type="match status" value="1"/>
</dbReference>
<protein>
    <submittedName>
        <fullName evidence="11">Leucine/isoleucine/valine transporter subunit membrane component of ABC superfamily</fullName>
    </submittedName>
</protein>
<feature type="transmembrane region" description="Helical" evidence="10">
    <location>
        <begin position="334"/>
        <end position="353"/>
    </location>
</feature>
<evidence type="ECO:0000256" key="4">
    <source>
        <dbReference type="ARBA" id="ARBA00022519"/>
    </source>
</evidence>
<sequence length="361" mass="39344">MHPDRFFTVEIDTNFHIRGWLNAGHDRLIKMGKLFRVHSLVLRIRKNYYDHQNVKKDNMDYFIQQLINGITLGGIYALIALGYTMVYGVIQLINFAHGEFFAAGGYVGVIFLSFFTGLGYMETYPVVCLTASFGLAMAYCAYLAIGVEKIAYKPLRKESRLAALLSALGMSIFLSNGLMLTQGVYDKAYPSELFQGGMHFGMVTVSYLQVLILVLTGVLLVALNFLVFKTKMGMAMRATAQDKTMSALVAISSNRIISLTFAIGAGLAAAAGIMVGLYYGSVRYDMGFIPGIKAFSAAVLGGIGNITGAMVGGLIIGMVEVFGAGYISGEYKDVFAFIILISVLYFKPTGIMGENIDDTRV</sequence>
<name>A0A1W1HBT0_9BACT</name>
<keyword evidence="12" id="KW-1185">Reference proteome</keyword>
<proteinExistence type="inferred from homology"/>
<keyword evidence="2" id="KW-0813">Transport</keyword>
<feature type="transmembrane region" description="Helical" evidence="10">
    <location>
        <begin position="205"/>
        <end position="227"/>
    </location>
</feature>
<evidence type="ECO:0000256" key="2">
    <source>
        <dbReference type="ARBA" id="ARBA00022448"/>
    </source>
</evidence>
<dbReference type="InterPro" id="IPR052157">
    <property type="entry name" value="BCAA_transport_permease"/>
</dbReference>
<dbReference type="Proteomes" id="UP000191931">
    <property type="component" value="Unassembled WGS sequence"/>
</dbReference>
<evidence type="ECO:0000256" key="7">
    <source>
        <dbReference type="ARBA" id="ARBA00022989"/>
    </source>
</evidence>
<dbReference type="PANTHER" id="PTHR11795">
    <property type="entry name" value="BRANCHED-CHAIN AMINO ACID TRANSPORT SYSTEM PERMEASE PROTEIN LIVH"/>
    <property type="match status" value="1"/>
</dbReference>
<keyword evidence="5 10" id="KW-0812">Transmembrane</keyword>
<evidence type="ECO:0000313" key="11">
    <source>
        <dbReference type="EMBL" id="SLM29838.1"/>
    </source>
</evidence>
<keyword evidence="7 10" id="KW-1133">Transmembrane helix</keyword>
<keyword evidence="6" id="KW-0029">Amino-acid transport</keyword>
<evidence type="ECO:0000256" key="5">
    <source>
        <dbReference type="ARBA" id="ARBA00022692"/>
    </source>
</evidence>
<reference evidence="11 12" key="1">
    <citation type="submission" date="2017-03" db="EMBL/GenBank/DDBJ databases">
        <authorList>
            <person name="Afonso C.L."/>
            <person name="Miller P.J."/>
            <person name="Scott M.A."/>
            <person name="Spackman E."/>
            <person name="Goraichik I."/>
            <person name="Dimitrov K.M."/>
            <person name="Suarez D.L."/>
            <person name="Swayne D.E."/>
        </authorList>
    </citation>
    <scope>NUCLEOTIDE SEQUENCE [LARGE SCALE GENOMIC DNA]</scope>
    <source>
        <strain evidence="11">PRJEB14757</strain>
    </source>
</reference>
<dbReference type="CDD" id="cd06582">
    <property type="entry name" value="TM_PBP1_LivH_like"/>
    <property type="match status" value="1"/>
</dbReference>
<dbReference type="GO" id="GO:0015190">
    <property type="term" value="F:L-leucine transmembrane transporter activity"/>
    <property type="evidence" value="ECO:0007669"/>
    <property type="project" value="TreeGrafter"/>
</dbReference>